<gene>
    <name evidence="1" type="ORF">SAMN05444362_1308</name>
</gene>
<reference evidence="2" key="1">
    <citation type="submission" date="2016-11" db="EMBL/GenBank/DDBJ databases">
        <authorList>
            <person name="Varghese N."/>
            <person name="Submissions S."/>
        </authorList>
    </citation>
    <scope>NUCLEOTIDE SEQUENCE [LARGE SCALE GENOMIC DNA]</scope>
    <source>
        <strain evidence="2">DSM 27370</strain>
    </source>
</reference>
<dbReference type="AlphaFoldDB" id="A0A1M5JX22"/>
<name>A0A1M5JX22_9BACT</name>
<evidence type="ECO:0000313" key="2">
    <source>
        <dbReference type="Proteomes" id="UP000184480"/>
    </source>
</evidence>
<keyword evidence="2" id="KW-1185">Reference proteome</keyword>
<sequence>MTRHSPRGDYLILMNFCLRQKHLESFYVLRNIYHVHLATFVGPVGCVV</sequence>
<proteinExistence type="predicted"/>
<protein>
    <submittedName>
        <fullName evidence="1">Uncharacterized protein</fullName>
    </submittedName>
</protein>
<organism evidence="1 2">
    <name type="scientific">Dysgonomonas macrotermitis</name>
    <dbReference type="NCBI Taxonomy" id="1346286"/>
    <lineage>
        <taxon>Bacteria</taxon>
        <taxon>Pseudomonadati</taxon>
        <taxon>Bacteroidota</taxon>
        <taxon>Bacteroidia</taxon>
        <taxon>Bacteroidales</taxon>
        <taxon>Dysgonomonadaceae</taxon>
        <taxon>Dysgonomonas</taxon>
    </lineage>
</organism>
<dbReference type="Proteomes" id="UP000184480">
    <property type="component" value="Unassembled WGS sequence"/>
</dbReference>
<dbReference type="EMBL" id="FQUC01000030">
    <property type="protein sequence ID" value="SHG45094.1"/>
    <property type="molecule type" value="Genomic_DNA"/>
</dbReference>
<evidence type="ECO:0000313" key="1">
    <source>
        <dbReference type="EMBL" id="SHG45094.1"/>
    </source>
</evidence>
<accession>A0A1M5JX22</accession>